<protein>
    <submittedName>
        <fullName evidence="2">Uncharacterized protein</fullName>
    </submittedName>
</protein>
<name>A0A6J4NZQ4_9BACT</name>
<feature type="non-terminal residue" evidence="2">
    <location>
        <position position="1"/>
    </location>
</feature>
<feature type="compositionally biased region" description="Basic residues" evidence="1">
    <location>
        <begin position="1"/>
        <end position="35"/>
    </location>
</feature>
<feature type="compositionally biased region" description="Basic residues" evidence="1">
    <location>
        <begin position="53"/>
        <end position="68"/>
    </location>
</feature>
<accession>A0A6J4NZQ4</accession>
<gene>
    <name evidence="2" type="ORF">AVDCRST_MAG64-1752</name>
</gene>
<feature type="region of interest" description="Disordered" evidence="1">
    <location>
        <begin position="53"/>
        <end position="80"/>
    </location>
</feature>
<feature type="non-terminal residue" evidence="2">
    <location>
        <position position="107"/>
    </location>
</feature>
<dbReference type="EMBL" id="CADCUQ010000402">
    <property type="protein sequence ID" value="CAA9402131.1"/>
    <property type="molecule type" value="Genomic_DNA"/>
</dbReference>
<organism evidence="2">
    <name type="scientific">uncultured Phycisphaerae bacterium</name>
    <dbReference type="NCBI Taxonomy" id="904963"/>
    <lineage>
        <taxon>Bacteria</taxon>
        <taxon>Pseudomonadati</taxon>
        <taxon>Planctomycetota</taxon>
        <taxon>Phycisphaerae</taxon>
        <taxon>environmental samples</taxon>
    </lineage>
</organism>
<reference evidence="2" key="1">
    <citation type="submission" date="2020-02" db="EMBL/GenBank/DDBJ databases">
        <authorList>
            <person name="Meier V. D."/>
        </authorList>
    </citation>
    <scope>NUCLEOTIDE SEQUENCE</scope>
    <source>
        <strain evidence="2">AVDCRST_MAG64</strain>
    </source>
</reference>
<evidence type="ECO:0000313" key="2">
    <source>
        <dbReference type="EMBL" id="CAA9402131.1"/>
    </source>
</evidence>
<dbReference type="AlphaFoldDB" id="A0A6J4NZQ4"/>
<proteinExistence type="predicted"/>
<feature type="region of interest" description="Disordered" evidence="1">
    <location>
        <begin position="1"/>
        <end position="37"/>
    </location>
</feature>
<sequence>GARVARRARRAGHLRAHGPHGPRARRRGARGRPRARAAAVQLQALRRADVRPARRRLPRRDRARRRRRVGDGRVPRPVPAATACRVAGAPRRVHPGRRVCRRVHPEL</sequence>
<evidence type="ECO:0000256" key="1">
    <source>
        <dbReference type="SAM" id="MobiDB-lite"/>
    </source>
</evidence>